<dbReference type="STRING" id="28087.Lsai_0660"/>
<dbReference type="RefSeq" id="WP_027272349.1">
    <property type="nucleotide sequence ID" value="NZ_CAAAJE010000022.1"/>
</dbReference>
<dbReference type="PANTHER" id="PTHR35793:SF2">
    <property type="entry name" value="INNER MEMBRANE PROTEIN YJIG"/>
    <property type="match status" value="1"/>
</dbReference>
<dbReference type="eggNOG" id="COG0700">
    <property type="taxonomic scope" value="Bacteria"/>
</dbReference>
<dbReference type="EMBL" id="LNYV01000008">
    <property type="protein sequence ID" value="KTD59110.1"/>
    <property type="molecule type" value="Genomic_DNA"/>
</dbReference>
<dbReference type="AlphaFoldDB" id="A0A0W0YRH3"/>
<name>A0A0W0YRH3_9GAMM</name>
<keyword evidence="1" id="KW-1133">Transmembrane helix</keyword>
<dbReference type="GO" id="GO:0005886">
    <property type="term" value="C:plasma membrane"/>
    <property type="evidence" value="ECO:0007669"/>
    <property type="project" value="TreeGrafter"/>
</dbReference>
<evidence type="ECO:0000259" key="2">
    <source>
        <dbReference type="Pfam" id="PF07670"/>
    </source>
</evidence>
<dbReference type="InterPro" id="IPR052549">
    <property type="entry name" value="SpmB"/>
</dbReference>
<feature type="transmembrane region" description="Helical" evidence="1">
    <location>
        <begin position="50"/>
        <end position="78"/>
    </location>
</feature>
<evidence type="ECO:0000256" key="1">
    <source>
        <dbReference type="SAM" id="Phobius"/>
    </source>
</evidence>
<dbReference type="InterPro" id="IPR011642">
    <property type="entry name" value="Gate_dom"/>
</dbReference>
<evidence type="ECO:0000313" key="4">
    <source>
        <dbReference type="Proteomes" id="UP000054621"/>
    </source>
</evidence>
<keyword evidence="1" id="KW-0472">Membrane</keyword>
<keyword evidence="1" id="KW-0812">Transmembrane</keyword>
<comment type="caution">
    <text evidence="3">The sequence shown here is derived from an EMBL/GenBank/DDBJ whole genome shotgun (WGS) entry which is preliminary data.</text>
</comment>
<gene>
    <name evidence="3" type="ORF">Lsai_0660</name>
</gene>
<evidence type="ECO:0000313" key="3">
    <source>
        <dbReference type="EMBL" id="KTD59110.1"/>
    </source>
</evidence>
<feature type="domain" description="Nucleoside transporter/FeoB GTPase Gate" evidence="2">
    <location>
        <begin position="48"/>
        <end position="148"/>
    </location>
</feature>
<organism evidence="3 4">
    <name type="scientific">Legionella sainthelensi</name>
    <dbReference type="NCBI Taxonomy" id="28087"/>
    <lineage>
        <taxon>Bacteria</taxon>
        <taxon>Pseudomonadati</taxon>
        <taxon>Pseudomonadota</taxon>
        <taxon>Gammaproteobacteria</taxon>
        <taxon>Legionellales</taxon>
        <taxon>Legionellaceae</taxon>
        <taxon>Legionella</taxon>
    </lineage>
</organism>
<reference evidence="3 4" key="1">
    <citation type="submission" date="2015-11" db="EMBL/GenBank/DDBJ databases">
        <title>Genomic analysis of 38 Legionella species identifies large and diverse effector repertoires.</title>
        <authorList>
            <person name="Burstein D."/>
            <person name="Amaro F."/>
            <person name="Zusman T."/>
            <person name="Lifshitz Z."/>
            <person name="Cohen O."/>
            <person name="Gilbert J.A."/>
            <person name="Pupko T."/>
            <person name="Shuman H.A."/>
            <person name="Segal G."/>
        </authorList>
    </citation>
    <scope>NUCLEOTIDE SEQUENCE [LARGE SCALE GENOMIC DNA]</scope>
    <source>
        <strain evidence="3 4">Mt.St.Helens-4</strain>
    </source>
</reference>
<proteinExistence type="predicted"/>
<protein>
    <submittedName>
        <fullName evidence="3">AraC family transcriptional regulator</fullName>
    </submittedName>
</protein>
<feature type="transmembrane region" description="Helical" evidence="1">
    <location>
        <begin position="155"/>
        <end position="177"/>
    </location>
</feature>
<accession>A0A0W0YRH3</accession>
<sequence length="178" mass="18973">MNGFANQLSNWMLLAFVVGIPLYAAAVKKINVFDAFIIGAKQGFDTILNIVPYLIAMIVAIGMLRASGFFSLIAKLLAPLLEMIGMPPEVLPLALIRPFSGSASTGLMAELIHQYGGDSLIAKIAATMMGSTETTFYVVAVYFGSIGIRRTRHAIPAGLLADLAGIIAAVMICRYLFG</sequence>
<dbReference type="Proteomes" id="UP000054621">
    <property type="component" value="Unassembled WGS sequence"/>
</dbReference>
<feature type="transmembrane region" description="Helical" evidence="1">
    <location>
        <begin position="121"/>
        <end position="143"/>
    </location>
</feature>
<dbReference type="OrthoDB" id="9805623at2"/>
<dbReference type="PANTHER" id="PTHR35793">
    <property type="entry name" value="INNER MEMBRANE PROTEIN YJIG"/>
    <property type="match status" value="1"/>
</dbReference>
<dbReference type="Pfam" id="PF07670">
    <property type="entry name" value="Gate"/>
    <property type="match status" value="1"/>
</dbReference>
<dbReference type="PATRIC" id="fig|28087.4.peg.706"/>